<keyword evidence="1" id="KW-1133">Transmembrane helix</keyword>
<dbReference type="Proteomes" id="UP001549920">
    <property type="component" value="Unassembled WGS sequence"/>
</dbReference>
<organism evidence="2 3">
    <name type="scientific">Loxostege sticticalis</name>
    <name type="common">Beet webworm moth</name>
    <dbReference type="NCBI Taxonomy" id="481309"/>
    <lineage>
        <taxon>Eukaryota</taxon>
        <taxon>Metazoa</taxon>
        <taxon>Ecdysozoa</taxon>
        <taxon>Arthropoda</taxon>
        <taxon>Hexapoda</taxon>
        <taxon>Insecta</taxon>
        <taxon>Pterygota</taxon>
        <taxon>Neoptera</taxon>
        <taxon>Endopterygota</taxon>
        <taxon>Lepidoptera</taxon>
        <taxon>Glossata</taxon>
        <taxon>Ditrysia</taxon>
        <taxon>Pyraloidea</taxon>
        <taxon>Crambidae</taxon>
        <taxon>Pyraustinae</taxon>
        <taxon>Loxostege</taxon>
    </lineage>
</organism>
<protein>
    <submittedName>
        <fullName evidence="2">Uncharacterized protein</fullName>
    </submittedName>
</protein>
<gene>
    <name evidence="2" type="ORF">ABMA27_004027</name>
</gene>
<proteinExistence type="predicted"/>
<keyword evidence="3" id="KW-1185">Reference proteome</keyword>
<evidence type="ECO:0000313" key="3">
    <source>
        <dbReference type="Proteomes" id="UP001549920"/>
    </source>
</evidence>
<evidence type="ECO:0000256" key="1">
    <source>
        <dbReference type="SAM" id="Phobius"/>
    </source>
</evidence>
<feature type="transmembrane region" description="Helical" evidence="1">
    <location>
        <begin position="61"/>
        <end position="83"/>
    </location>
</feature>
<name>A0ABR3HRE4_LOXSC</name>
<reference evidence="2 3" key="1">
    <citation type="submission" date="2024-06" db="EMBL/GenBank/DDBJ databases">
        <title>A chromosome-level genome assembly of beet webworm, Loxostege sticticalis.</title>
        <authorList>
            <person name="Zhang Y."/>
        </authorList>
    </citation>
    <scope>NUCLEOTIDE SEQUENCE [LARGE SCALE GENOMIC DNA]</scope>
    <source>
        <strain evidence="2">AQ026</strain>
        <tissue evidence="2">Whole body</tissue>
    </source>
</reference>
<sequence length="175" mass="19522">MIVGTFRSPDRPLDQDELMFRRRALRDAVICIGWLKLTSVICYVLLYVLVHMCSSDDRISVALQIMLLVMIPAQIINGLILFYGALEEKTLALDVGLWLCLIIAAYNTVVGVVGCAYFVRKGQYTMHFLLAIVFACQTCSLITSICHDVLIVYAYKEILQSTQGTNFASCKAANV</sequence>
<keyword evidence="1" id="KW-0472">Membrane</keyword>
<keyword evidence="1" id="KW-0812">Transmembrane</keyword>
<accession>A0ABR3HRE4</accession>
<feature type="transmembrane region" description="Helical" evidence="1">
    <location>
        <begin position="28"/>
        <end position="49"/>
    </location>
</feature>
<comment type="caution">
    <text evidence="2">The sequence shown here is derived from an EMBL/GenBank/DDBJ whole genome shotgun (WGS) entry which is preliminary data.</text>
</comment>
<feature type="transmembrane region" description="Helical" evidence="1">
    <location>
        <begin position="125"/>
        <end position="155"/>
    </location>
</feature>
<dbReference type="EMBL" id="JBEUOH010000015">
    <property type="protein sequence ID" value="KAL0879063.1"/>
    <property type="molecule type" value="Genomic_DNA"/>
</dbReference>
<evidence type="ECO:0000313" key="2">
    <source>
        <dbReference type="EMBL" id="KAL0879063.1"/>
    </source>
</evidence>
<feature type="transmembrane region" description="Helical" evidence="1">
    <location>
        <begin position="95"/>
        <end position="119"/>
    </location>
</feature>